<keyword evidence="13" id="KW-0407">Ion channel</keyword>
<gene>
    <name evidence="19" type="ORF">BINO364_LOCUS2872</name>
</gene>
<feature type="transmembrane region" description="Helical" evidence="16">
    <location>
        <begin position="656"/>
        <end position="678"/>
    </location>
</feature>
<evidence type="ECO:0000256" key="3">
    <source>
        <dbReference type="ARBA" id="ARBA00022448"/>
    </source>
</evidence>
<dbReference type="InterPro" id="IPR015683">
    <property type="entry name" value="Ionotropic_Glu_rcpt"/>
</dbReference>
<evidence type="ECO:0000256" key="15">
    <source>
        <dbReference type="SAM" id="MobiDB-lite"/>
    </source>
</evidence>
<dbReference type="FunFam" id="3.40.190.10:FF:000024">
    <property type="entry name" value="Glutamate receptor, ionotropic, delta 1"/>
    <property type="match status" value="1"/>
</dbReference>
<keyword evidence="9" id="KW-0675">Receptor</keyword>
<accession>A0A8J9UAI7</accession>
<protein>
    <recommendedName>
        <fullName evidence="21">Glutamate receptor 1-like</fullName>
    </recommendedName>
</protein>
<evidence type="ECO:0000256" key="12">
    <source>
        <dbReference type="ARBA" id="ARBA00023286"/>
    </source>
</evidence>
<keyword evidence="10" id="KW-0325">Glycoprotein</keyword>
<dbReference type="InterPro" id="IPR028082">
    <property type="entry name" value="Peripla_BP_I"/>
</dbReference>
<comment type="similarity">
    <text evidence="2">Belongs to the glutamate-gated ion channel (TC 1.A.10.1) family.</text>
</comment>
<keyword evidence="7" id="KW-0406">Ion transport</keyword>
<evidence type="ECO:0000256" key="13">
    <source>
        <dbReference type="ARBA" id="ARBA00023303"/>
    </source>
</evidence>
<dbReference type="Pfam" id="PF10613">
    <property type="entry name" value="Lig_chan-Glu_bd"/>
    <property type="match status" value="1"/>
</dbReference>
<evidence type="ECO:0000259" key="18">
    <source>
        <dbReference type="SMART" id="SM00918"/>
    </source>
</evidence>
<evidence type="ECO:0000313" key="19">
    <source>
        <dbReference type="EMBL" id="CAH0716029.1"/>
    </source>
</evidence>
<dbReference type="InterPro" id="IPR019594">
    <property type="entry name" value="Glu/Gly-bd"/>
</dbReference>
<evidence type="ECO:0000256" key="14">
    <source>
        <dbReference type="ARBA" id="ARBA00034100"/>
    </source>
</evidence>
<evidence type="ECO:0000256" key="10">
    <source>
        <dbReference type="ARBA" id="ARBA00023180"/>
    </source>
</evidence>
<keyword evidence="6" id="KW-0770">Synapse</keyword>
<evidence type="ECO:0000256" key="7">
    <source>
        <dbReference type="ARBA" id="ARBA00023065"/>
    </source>
</evidence>
<dbReference type="SUPFAM" id="SSF53850">
    <property type="entry name" value="Periplasmic binding protein-like II"/>
    <property type="match status" value="1"/>
</dbReference>
<evidence type="ECO:0000259" key="17">
    <source>
        <dbReference type="SMART" id="SM00079"/>
    </source>
</evidence>
<dbReference type="SMART" id="SM00918">
    <property type="entry name" value="Lig_chan-Glu_bd"/>
    <property type="match status" value="1"/>
</dbReference>
<reference evidence="19" key="1">
    <citation type="submission" date="2021-12" db="EMBL/GenBank/DDBJ databases">
        <authorList>
            <person name="Martin H S."/>
        </authorList>
    </citation>
    <scope>NUCLEOTIDE SEQUENCE</scope>
</reference>
<evidence type="ECO:0000256" key="5">
    <source>
        <dbReference type="ARBA" id="ARBA00022989"/>
    </source>
</evidence>
<dbReference type="Pfam" id="PF00060">
    <property type="entry name" value="Lig_chan"/>
    <property type="match status" value="1"/>
</dbReference>
<evidence type="ECO:0000256" key="2">
    <source>
        <dbReference type="ARBA" id="ARBA00008685"/>
    </source>
</evidence>
<feature type="compositionally biased region" description="Polar residues" evidence="15">
    <location>
        <begin position="20"/>
        <end position="30"/>
    </location>
</feature>
<dbReference type="SUPFAM" id="SSF81324">
    <property type="entry name" value="Voltage-gated potassium channels"/>
    <property type="match status" value="1"/>
</dbReference>
<feature type="non-terminal residue" evidence="19">
    <location>
        <position position="899"/>
    </location>
</feature>
<evidence type="ECO:0000256" key="16">
    <source>
        <dbReference type="SAM" id="Phobius"/>
    </source>
</evidence>
<keyword evidence="3" id="KW-0813">Transport</keyword>
<keyword evidence="8 16" id="KW-0472">Membrane</keyword>
<keyword evidence="12" id="KW-1071">Ligand-gated ion channel</keyword>
<organism evidence="19 20">
    <name type="scientific">Brenthis ino</name>
    <name type="common">lesser marbled fritillary</name>
    <dbReference type="NCBI Taxonomy" id="405034"/>
    <lineage>
        <taxon>Eukaryota</taxon>
        <taxon>Metazoa</taxon>
        <taxon>Ecdysozoa</taxon>
        <taxon>Arthropoda</taxon>
        <taxon>Hexapoda</taxon>
        <taxon>Insecta</taxon>
        <taxon>Pterygota</taxon>
        <taxon>Neoptera</taxon>
        <taxon>Endopterygota</taxon>
        <taxon>Lepidoptera</taxon>
        <taxon>Glossata</taxon>
        <taxon>Ditrysia</taxon>
        <taxon>Papilionoidea</taxon>
        <taxon>Nymphalidae</taxon>
        <taxon>Heliconiinae</taxon>
        <taxon>Argynnini</taxon>
        <taxon>Brenthis</taxon>
    </lineage>
</organism>
<proteinExistence type="inferred from homology"/>
<evidence type="ECO:0000256" key="11">
    <source>
        <dbReference type="ARBA" id="ARBA00023257"/>
    </source>
</evidence>
<dbReference type="Gene3D" id="3.40.50.2300">
    <property type="match status" value="2"/>
</dbReference>
<feature type="transmembrane region" description="Helical" evidence="16">
    <location>
        <begin position="804"/>
        <end position="824"/>
    </location>
</feature>
<evidence type="ECO:0000256" key="1">
    <source>
        <dbReference type="ARBA" id="ARBA00004141"/>
    </source>
</evidence>
<feature type="region of interest" description="Disordered" evidence="15">
    <location>
        <begin position="1"/>
        <end position="37"/>
    </location>
</feature>
<dbReference type="PANTHER" id="PTHR18966">
    <property type="entry name" value="IONOTROPIC GLUTAMATE RECEPTOR"/>
    <property type="match status" value="1"/>
</dbReference>
<feature type="compositionally biased region" description="Polar residues" evidence="15">
    <location>
        <begin position="1"/>
        <end position="11"/>
    </location>
</feature>
<keyword evidence="11" id="KW-0628">Postsynaptic cell membrane</keyword>
<evidence type="ECO:0008006" key="21">
    <source>
        <dbReference type="Google" id="ProtNLM"/>
    </source>
</evidence>
<dbReference type="InterPro" id="IPR001320">
    <property type="entry name" value="Iontro_rcpt_C"/>
</dbReference>
<name>A0A8J9UAI7_9NEOP</name>
<dbReference type="Gene3D" id="3.40.190.10">
    <property type="entry name" value="Periplasmic binding protein-like II"/>
    <property type="match status" value="2"/>
</dbReference>
<dbReference type="FunFam" id="3.40.50.2300:FF:000186">
    <property type="entry name" value="Glutamate receptor 1"/>
    <property type="match status" value="1"/>
</dbReference>
<sequence>MKCNRTTSSPQYYVDMLPNENPNRSGQRNPHTGPRSDEVHEVSLGVVFDQHSDEIQEAFKFAMSQFSNGINKTRLDFQLFVDVINTADAFKLSRLICNQFSRGVVSMLGAVTPDSFDTLHSYTNTFQVPFVTPWFPEKVLPPTSGLIDYAVSLRPDYHKAVIDTITFYGWKSIIYIYDSHDGLLRLQQLYQSLQPGKATFRITNVKRVSNASDVITFLVSLERIDRWSNKYVVLDSGTQLAKDVLILHVRDVQLGRRNYHYFLSGLVMDDRWEKDVTEFGAINITGFRVLDLSRKFVKNFIDLWRRDTISAQAALMYDTVQVLVDAILRMLRKRPDFLRGTFRRANGSSVIDCNPKNQIIPYEYGERISRIIKRTEIDGLTGPIRFNEAGHRRNFTLQLIEMTDKREMVKIGTWYDNKGLIPISTKFPGLKELGYYDRNKTYIVTTIIEDPYVMHSKEFVDPNAKYRGFCVDLTHLLLEKLEINFEIRLVKDDKYGAVNPKLVGGWDGLVGELVRNEADMAIAPLTVTLEREEVIDFSKPFLSFDATTKNENLPDIATIFTFLRPLSMEIWFSILGSMLGVSLCLFLVSRFSPNEWRVMSLTDSHTTDNNEIATTKTTVVNEFSFWNSMWFSLGSFMQQGSDITPRSISGRIVGTFWCLFALVVVCTYTANMASYLTITRINEPLQTYTRVTTCPEDHVRRRPVEVHDDPVWMGFLSTQQFMGQTDVKKPCEMMISVTQSGVKDLAVAFPKGSKLRDGVNLAIQALKDDGELQTLVRKWFIDSKCSADSEIHGKELTLNQVAGIFYILLGGMGLSLAVALFEFFRHGRSEAARANISIRRALRAKALRNGRVTSPVPQSETQEEQEHIDWNGGAYGGYYTSSTQPAQEETALHGSFTQV</sequence>
<keyword evidence="5 16" id="KW-1133">Transmembrane helix</keyword>
<dbReference type="AlphaFoldDB" id="A0A8J9UAI7"/>
<evidence type="ECO:0000256" key="9">
    <source>
        <dbReference type="ARBA" id="ARBA00023170"/>
    </source>
</evidence>
<evidence type="ECO:0000313" key="20">
    <source>
        <dbReference type="Proteomes" id="UP000838878"/>
    </source>
</evidence>
<dbReference type="GO" id="GO:0015276">
    <property type="term" value="F:ligand-gated monoatomic ion channel activity"/>
    <property type="evidence" value="ECO:0007669"/>
    <property type="project" value="InterPro"/>
</dbReference>
<dbReference type="Pfam" id="PF01094">
    <property type="entry name" value="ANF_receptor"/>
    <property type="match status" value="1"/>
</dbReference>
<dbReference type="EMBL" id="OV170231">
    <property type="protein sequence ID" value="CAH0716029.1"/>
    <property type="molecule type" value="Genomic_DNA"/>
</dbReference>
<dbReference type="CDD" id="cd06380">
    <property type="entry name" value="PBP1_iGluR_AMPA"/>
    <property type="match status" value="1"/>
</dbReference>
<keyword evidence="4 16" id="KW-0812">Transmembrane</keyword>
<feature type="transmembrane region" description="Helical" evidence="16">
    <location>
        <begin position="570"/>
        <end position="589"/>
    </location>
</feature>
<feature type="domain" description="Ionotropic glutamate receptor C-terminal" evidence="17">
    <location>
        <begin position="441"/>
        <end position="782"/>
    </location>
</feature>
<keyword evidence="20" id="KW-1185">Reference proteome</keyword>
<evidence type="ECO:0000256" key="8">
    <source>
        <dbReference type="ARBA" id="ARBA00023136"/>
    </source>
</evidence>
<evidence type="ECO:0000256" key="6">
    <source>
        <dbReference type="ARBA" id="ARBA00023018"/>
    </source>
</evidence>
<dbReference type="SMART" id="SM00079">
    <property type="entry name" value="PBPe"/>
    <property type="match status" value="1"/>
</dbReference>
<dbReference type="InterPro" id="IPR001828">
    <property type="entry name" value="ANF_lig-bd_rcpt"/>
</dbReference>
<dbReference type="Proteomes" id="UP000838878">
    <property type="component" value="Chromosome 11"/>
</dbReference>
<comment type="subcellular location">
    <subcellularLocation>
        <location evidence="1">Membrane</location>
        <topology evidence="1">Multi-pass membrane protein</topology>
    </subcellularLocation>
    <subcellularLocation>
        <location evidence="14">Postsynaptic cell membrane</location>
    </subcellularLocation>
</comment>
<evidence type="ECO:0000256" key="4">
    <source>
        <dbReference type="ARBA" id="ARBA00022692"/>
    </source>
</evidence>
<dbReference type="FunFam" id="1.10.287.70:FF:000143">
    <property type="entry name" value="Probable glutamate receptor"/>
    <property type="match status" value="1"/>
</dbReference>
<dbReference type="OrthoDB" id="5984008at2759"/>
<dbReference type="Gene3D" id="1.10.287.70">
    <property type="match status" value="1"/>
</dbReference>
<dbReference type="GO" id="GO:0045211">
    <property type="term" value="C:postsynaptic membrane"/>
    <property type="evidence" value="ECO:0007669"/>
    <property type="project" value="UniProtKB-SubCell"/>
</dbReference>
<dbReference type="SUPFAM" id="SSF53822">
    <property type="entry name" value="Periplasmic binding protein-like I"/>
    <property type="match status" value="1"/>
</dbReference>
<feature type="domain" description="Ionotropic glutamate receptor L-glutamate and glycine-binding" evidence="18">
    <location>
        <begin position="451"/>
        <end position="515"/>
    </location>
</feature>